<organism evidence="7">
    <name type="scientific">Guillardia theta (strain CCMP2712)</name>
    <name type="common">Cryptophyte</name>
    <dbReference type="NCBI Taxonomy" id="905079"/>
    <lineage>
        <taxon>Eukaryota</taxon>
        <taxon>Cryptophyceae</taxon>
        <taxon>Pyrenomonadales</taxon>
        <taxon>Geminigeraceae</taxon>
        <taxon>Guillardia</taxon>
    </lineage>
</organism>
<dbReference type="KEGG" id="gtt:GUITHDRAFT_115119"/>
<dbReference type="Proteomes" id="UP000011087">
    <property type="component" value="Unassembled WGS sequence"/>
</dbReference>
<evidence type="ECO:0000313" key="9">
    <source>
        <dbReference type="Proteomes" id="UP000011087"/>
    </source>
</evidence>
<dbReference type="Pfam" id="PF13499">
    <property type="entry name" value="EF-hand_7"/>
    <property type="match status" value="1"/>
</dbReference>
<dbReference type="EMBL" id="JH993045">
    <property type="protein sequence ID" value="EKX38792.1"/>
    <property type="molecule type" value="Genomic_DNA"/>
</dbReference>
<dbReference type="PROSITE" id="PS50222">
    <property type="entry name" value="EF_HAND_2"/>
    <property type="match status" value="2"/>
</dbReference>
<dbReference type="PANTHER" id="PTHR12673:SF159">
    <property type="entry name" value="LD03170P"/>
    <property type="match status" value="1"/>
</dbReference>
<dbReference type="InterPro" id="IPR011992">
    <property type="entry name" value="EF-hand-dom_pair"/>
</dbReference>
<gene>
    <name evidence="7" type="ORF">GUITHDRAFT_115119</name>
</gene>
<dbReference type="InterPro" id="IPR018247">
    <property type="entry name" value="EF_Hand_1_Ca_BS"/>
</dbReference>
<evidence type="ECO:0000256" key="2">
    <source>
        <dbReference type="SAM" id="MobiDB-lite"/>
    </source>
</evidence>
<keyword evidence="1" id="KW-0106">Calcium</keyword>
<keyword evidence="3" id="KW-1133">Transmembrane helix</keyword>
<reference evidence="7 9" key="1">
    <citation type="journal article" date="2012" name="Nature">
        <title>Algal genomes reveal evolutionary mosaicism and the fate of nucleomorphs.</title>
        <authorList>
            <consortium name="DOE Joint Genome Institute"/>
            <person name="Curtis B.A."/>
            <person name="Tanifuji G."/>
            <person name="Burki F."/>
            <person name="Gruber A."/>
            <person name="Irimia M."/>
            <person name="Maruyama S."/>
            <person name="Arias M.C."/>
            <person name="Ball S.G."/>
            <person name="Gile G.H."/>
            <person name="Hirakawa Y."/>
            <person name="Hopkins J.F."/>
            <person name="Kuo A."/>
            <person name="Rensing S.A."/>
            <person name="Schmutz J."/>
            <person name="Symeonidi A."/>
            <person name="Elias M."/>
            <person name="Eveleigh R.J."/>
            <person name="Herman E.K."/>
            <person name="Klute M.J."/>
            <person name="Nakayama T."/>
            <person name="Obornik M."/>
            <person name="Reyes-Prieto A."/>
            <person name="Armbrust E.V."/>
            <person name="Aves S.J."/>
            <person name="Beiko R.G."/>
            <person name="Coutinho P."/>
            <person name="Dacks J.B."/>
            <person name="Durnford D.G."/>
            <person name="Fast N.M."/>
            <person name="Green B.R."/>
            <person name="Grisdale C.J."/>
            <person name="Hempel F."/>
            <person name="Henrissat B."/>
            <person name="Hoppner M.P."/>
            <person name="Ishida K."/>
            <person name="Kim E."/>
            <person name="Koreny L."/>
            <person name="Kroth P.G."/>
            <person name="Liu Y."/>
            <person name="Malik S.B."/>
            <person name="Maier U.G."/>
            <person name="McRose D."/>
            <person name="Mock T."/>
            <person name="Neilson J.A."/>
            <person name="Onodera N.T."/>
            <person name="Poole A.M."/>
            <person name="Pritham E.J."/>
            <person name="Richards T.A."/>
            <person name="Rocap G."/>
            <person name="Roy S.W."/>
            <person name="Sarai C."/>
            <person name="Schaack S."/>
            <person name="Shirato S."/>
            <person name="Slamovits C.H."/>
            <person name="Spencer D.F."/>
            <person name="Suzuki S."/>
            <person name="Worden A.Z."/>
            <person name="Zauner S."/>
            <person name="Barry K."/>
            <person name="Bell C."/>
            <person name="Bharti A.K."/>
            <person name="Crow J.A."/>
            <person name="Grimwood J."/>
            <person name="Kramer R."/>
            <person name="Lindquist E."/>
            <person name="Lucas S."/>
            <person name="Salamov A."/>
            <person name="McFadden G.I."/>
            <person name="Lane C.E."/>
            <person name="Keeling P.J."/>
            <person name="Gray M.W."/>
            <person name="Grigoriev I.V."/>
            <person name="Archibald J.M."/>
        </authorList>
    </citation>
    <scope>NUCLEOTIDE SEQUENCE</scope>
    <source>
        <strain evidence="7 9">CCMP2712</strain>
    </source>
</reference>
<reference evidence="8" key="3">
    <citation type="submission" date="2016-03" db="UniProtKB">
        <authorList>
            <consortium name="EnsemblProtists"/>
        </authorList>
    </citation>
    <scope>IDENTIFICATION</scope>
</reference>
<evidence type="ECO:0000259" key="6">
    <source>
        <dbReference type="PROSITE" id="PS50222"/>
    </source>
</evidence>
<dbReference type="CDD" id="cd00051">
    <property type="entry name" value="EFh"/>
    <property type="match status" value="1"/>
</dbReference>
<evidence type="ECO:0000313" key="8">
    <source>
        <dbReference type="EnsemblProtists" id="EKX38792"/>
    </source>
</evidence>
<feature type="region of interest" description="Disordered" evidence="2">
    <location>
        <begin position="61"/>
        <end position="84"/>
    </location>
</feature>
<evidence type="ECO:0000259" key="4">
    <source>
        <dbReference type="PROSITE" id="PS50010"/>
    </source>
</evidence>
<dbReference type="AlphaFoldDB" id="L1IRV0"/>
<evidence type="ECO:0000259" key="5">
    <source>
        <dbReference type="PROSITE" id="PS50020"/>
    </source>
</evidence>
<dbReference type="HOGENOM" id="CLU_436460_0_0_1"/>
<dbReference type="GO" id="GO:0005085">
    <property type="term" value="F:guanyl-nucleotide exchange factor activity"/>
    <property type="evidence" value="ECO:0007669"/>
    <property type="project" value="InterPro"/>
</dbReference>
<evidence type="ECO:0000313" key="7">
    <source>
        <dbReference type="EMBL" id="EKX38792.1"/>
    </source>
</evidence>
<name>L1IRV0_GUITC</name>
<dbReference type="SUPFAM" id="SSF51045">
    <property type="entry name" value="WW domain"/>
    <property type="match status" value="1"/>
</dbReference>
<dbReference type="SMART" id="SM00054">
    <property type="entry name" value="EFh"/>
    <property type="match status" value="2"/>
</dbReference>
<proteinExistence type="predicted"/>
<dbReference type="GO" id="GO:0005509">
    <property type="term" value="F:calcium ion binding"/>
    <property type="evidence" value="ECO:0007669"/>
    <property type="project" value="InterPro"/>
</dbReference>
<reference evidence="9" key="2">
    <citation type="submission" date="2012-11" db="EMBL/GenBank/DDBJ databases">
        <authorList>
            <person name="Kuo A."/>
            <person name="Curtis B.A."/>
            <person name="Tanifuji G."/>
            <person name="Burki F."/>
            <person name="Gruber A."/>
            <person name="Irimia M."/>
            <person name="Maruyama S."/>
            <person name="Arias M.C."/>
            <person name="Ball S.G."/>
            <person name="Gile G.H."/>
            <person name="Hirakawa Y."/>
            <person name="Hopkins J.F."/>
            <person name="Rensing S.A."/>
            <person name="Schmutz J."/>
            <person name="Symeonidi A."/>
            <person name="Elias M."/>
            <person name="Eveleigh R.J."/>
            <person name="Herman E.K."/>
            <person name="Klute M.J."/>
            <person name="Nakayama T."/>
            <person name="Obornik M."/>
            <person name="Reyes-Prieto A."/>
            <person name="Armbrust E.V."/>
            <person name="Aves S.J."/>
            <person name="Beiko R.G."/>
            <person name="Coutinho P."/>
            <person name="Dacks J.B."/>
            <person name="Durnford D.G."/>
            <person name="Fast N.M."/>
            <person name="Green B.R."/>
            <person name="Grisdale C."/>
            <person name="Hempe F."/>
            <person name="Henrissat B."/>
            <person name="Hoppner M.P."/>
            <person name="Ishida K.-I."/>
            <person name="Kim E."/>
            <person name="Koreny L."/>
            <person name="Kroth P.G."/>
            <person name="Liu Y."/>
            <person name="Malik S.-B."/>
            <person name="Maier U.G."/>
            <person name="McRose D."/>
            <person name="Mock T."/>
            <person name="Neilson J.A."/>
            <person name="Onodera N.T."/>
            <person name="Poole A.M."/>
            <person name="Pritham E.J."/>
            <person name="Richards T.A."/>
            <person name="Rocap G."/>
            <person name="Roy S.W."/>
            <person name="Sarai C."/>
            <person name="Schaack S."/>
            <person name="Shirato S."/>
            <person name="Slamovits C.H."/>
            <person name="Spencer D.F."/>
            <person name="Suzuki S."/>
            <person name="Worden A.Z."/>
            <person name="Zauner S."/>
            <person name="Barry K."/>
            <person name="Bell C."/>
            <person name="Bharti A.K."/>
            <person name="Crow J.A."/>
            <person name="Grimwood J."/>
            <person name="Kramer R."/>
            <person name="Lindquist E."/>
            <person name="Lucas S."/>
            <person name="Salamov A."/>
            <person name="McFadden G.I."/>
            <person name="Lane C.E."/>
            <person name="Keeling P.J."/>
            <person name="Gray M.W."/>
            <person name="Grigoriev I.V."/>
            <person name="Archibald J.M."/>
        </authorList>
    </citation>
    <scope>NUCLEOTIDE SEQUENCE</scope>
    <source>
        <strain evidence="9">CCMP2712</strain>
    </source>
</reference>
<dbReference type="SUPFAM" id="SSF48065">
    <property type="entry name" value="DBL homology domain (DH-domain)"/>
    <property type="match status" value="1"/>
</dbReference>
<feature type="domain" description="DH" evidence="4">
    <location>
        <begin position="164"/>
        <end position="364"/>
    </location>
</feature>
<accession>L1IRV0</accession>
<dbReference type="EnsemblProtists" id="EKX38792">
    <property type="protein sequence ID" value="EKX38792"/>
    <property type="gene ID" value="GUITHDRAFT_115119"/>
</dbReference>
<dbReference type="CDD" id="cd00201">
    <property type="entry name" value="WW"/>
    <property type="match status" value="1"/>
</dbReference>
<dbReference type="PROSITE" id="PS50020">
    <property type="entry name" value="WW_DOMAIN_2"/>
    <property type="match status" value="1"/>
</dbReference>
<keyword evidence="3" id="KW-0472">Membrane</keyword>
<dbReference type="SUPFAM" id="SSF47473">
    <property type="entry name" value="EF-hand"/>
    <property type="match status" value="1"/>
</dbReference>
<dbReference type="Pfam" id="PF00397">
    <property type="entry name" value="WW"/>
    <property type="match status" value="1"/>
</dbReference>
<dbReference type="SMART" id="SM00456">
    <property type="entry name" value="WW"/>
    <property type="match status" value="1"/>
</dbReference>
<dbReference type="GO" id="GO:0005737">
    <property type="term" value="C:cytoplasm"/>
    <property type="evidence" value="ECO:0007669"/>
    <property type="project" value="TreeGrafter"/>
</dbReference>
<dbReference type="PANTHER" id="PTHR12673">
    <property type="entry name" value="FACIOGENITAL DYSPLASIA PROTEIN"/>
    <property type="match status" value="1"/>
</dbReference>
<dbReference type="Gene3D" id="1.10.238.10">
    <property type="entry name" value="EF-hand"/>
    <property type="match status" value="1"/>
</dbReference>
<evidence type="ECO:0000256" key="3">
    <source>
        <dbReference type="SAM" id="Phobius"/>
    </source>
</evidence>
<dbReference type="Pfam" id="PF00621">
    <property type="entry name" value="RhoGEF"/>
    <property type="match status" value="1"/>
</dbReference>
<protein>
    <recommendedName>
        <fullName evidence="10">Calmodulin</fullName>
    </recommendedName>
</protein>
<dbReference type="PROSITE" id="PS50010">
    <property type="entry name" value="DH_2"/>
    <property type="match status" value="1"/>
</dbReference>
<feature type="domain" description="EF-hand" evidence="6">
    <location>
        <begin position="538"/>
        <end position="573"/>
    </location>
</feature>
<keyword evidence="9" id="KW-1185">Reference proteome</keyword>
<dbReference type="InterPro" id="IPR001202">
    <property type="entry name" value="WW_dom"/>
</dbReference>
<dbReference type="PROSITE" id="PS00018">
    <property type="entry name" value="EF_HAND_1"/>
    <property type="match status" value="2"/>
</dbReference>
<evidence type="ECO:0000256" key="1">
    <source>
        <dbReference type="ARBA" id="ARBA00022837"/>
    </source>
</evidence>
<sequence>MYSIDVILLLHVMRGDSRASMSDFEMKAVWKRYRTDDTGMTYYHNERTDETVWEVPEGEEVIDVDDEGEEGSQPGGDRGGERPFGARYDEAIQVLQKAKHYEDMHEIGKAISCYKTAADKFLVLAEADSEEIGSALTKQVGHYAHQCLESCKMLSKSMDKAHVNLKYVLKEIYTSEKSYYEDLSAYEGTYHSQVKADLESVRPVITRLDEDLVFGELPLILRHSQGFQFNMDECFPTELFDFIVGKGDNAPLSKETMWLILEKIEKSMAELHYYSKYVERLAEAQEIVQKWRNDEESGFFNYEKSQEKPLTHYLILPFQRITRYPLLFRRIKEDCLPCLDTKAIHTINSILSKVEAAAKIANDTVARGEDLKRIQLILSSMDVPFDSRCVWQGQMLVLPSEMSNQTEHHKLASELKSLYTRNVYVFSDGMIVADCNVHVKDFKSVEKVKFHGSAELAVNLHFKDGTMDLFLATCADQKIEFLTKLHVTDLLGSFKDSKSGKSHQQILDEIWSLYDTDNDGQINEQELAKALKSTSDSMDPVLISNIFSEFDKNKDGAISREEFMTVMRTRSGLRKSMPSGKSDDESSFCGISVVIMVVIVLGIGFFFFVFSSIIDGLVDKTDASIEL</sequence>
<keyword evidence="3" id="KW-0812">Transmembrane</keyword>
<dbReference type="SUPFAM" id="SSF116846">
    <property type="entry name" value="MIT domain"/>
    <property type="match status" value="1"/>
</dbReference>
<dbReference type="Gene3D" id="2.20.70.10">
    <property type="match status" value="1"/>
</dbReference>
<dbReference type="OrthoDB" id="343296at2759"/>
<feature type="compositionally biased region" description="Acidic residues" evidence="2">
    <location>
        <begin position="61"/>
        <end position="70"/>
    </location>
</feature>
<dbReference type="InterPro" id="IPR000219">
    <property type="entry name" value="DH_dom"/>
</dbReference>
<feature type="domain" description="EF-hand" evidence="6">
    <location>
        <begin position="502"/>
        <end position="537"/>
    </location>
</feature>
<dbReference type="InterPro" id="IPR036181">
    <property type="entry name" value="MIT_dom_sf"/>
</dbReference>
<dbReference type="SMART" id="SM00325">
    <property type="entry name" value="RhoGEF"/>
    <property type="match status" value="1"/>
</dbReference>
<dbReference type="PaxDb" id="55529-EKX38792"/>
<dbReference type="InterPro" id="IPR035899">
    <property type="entry name" value="DBL_dom_sf"/>
</dbReference>
<dbReference type="InterPro" id="IPR002048">
    <property type="entry name" value="EF_hand_dom"/>
</dbReference>
<dbReference type="Gene3D" id="1.20.900.10">
    <property type="entry name" value="Dbl homology (DH) domain"/>
    <property type="match status" value="1"/>
</dbReference>
<dbReference type="STRING" id="905079.L1IRV0"/>
<feature type="transmembrane region" description="Helical" evidence="3">
    <location>
        <begin position="590"/>
        <end position="610"/>
    </location>
</feature>
<dbReference type="InterPro" id="IPR036020">
    <property type="entry name" value="WW_dom_sf"/>
</dbReference>
<dbReference type="InterPro" id="IPR051092">
    <property type="entry name" value="FYVE_RhoGEF_PH"/>
</dbReference>
<dbReference type="GeneID" id="17295549"/>
<dbReference type="RefSeq" id="XP_005825772.1">
    <property type="nucleotide sequence ID" value="XM_005825715.1"/>
</dbReference>
<evidence type="ECO:0008006" key="10">
    <source>
        <dbReference type="Google" id="ProtNLM"/>
    </source>
</evidence>
<feature type="domain" description="WW" evidence="5">
    <location>
        <begin position="24"/>
        <end position="58"/>
    </location>
</feature>